<sequence length="67" mass="7376">MTAPRRKSQRLGSIADGCDSWSSTCRGERIDLDDTRRRAGAVARTKEIPKNSSSRKDLSRTKIGAPT</sequence>
<reference evidence="2" key="5">
    <citation type="journal article" date="2021" name="G3 (Bethesda)">
        <title>Aegilops tauschii genome assembly Aet v5.0 features greater sequence contiguity and improved annotation.</title>
        <authorList>
            <person name="Wang L."/>
            <person name="Zhu T."/>
            <person name="Rodriguez J.C."/>
            <person name="Deal K.R."/>
            <person name="Dubcovsky J."/>
            <person name="McGuire P.E."/>
            <person name="Lux T."/>
            <person name="Spannagl M."/>
            <person name="Mayer K.F.X."/>
            <person name="Baldrich P."/>
            <person name="Meyers B.C."/>
            <person name="Huo N."/>
            <person name="Gu Y.Q."/>
            <person name="Zhou H."/>
            <person name="Devos K.M."/>
            <person name="Bennetzen J.L."/>
            <person name="Unver T."/>
            <person name="Budak H."/>
            <person name="Gulick P.J."/>
            <person name="Galiba G."/>
            <person name="Kalapos B."/>
            <person name="Nelson D.R."/>
            <person name="Li P."/>
            <person name="You F.M."/>
            <person name="Luo M.C."/>
            <person name="Dvorak J."/>
        </authorList>
    </citation>
    <scope>NUCLEOTIDE SEQUENCE [LARGE SCALE GENOMIC DNA]</scope>
    <source>
        <strain evidence="2">cv. AL8/78</strain>
    </source>
</reference>
<reference evidence="3" key="2">
    <citation type="journal article" date="2017" name="Nat. Plants">
        <title>The Aegilops tauschii genome reveals multiple impacts of transposons.</title>
        <authorList>
            <person name="Zhao G."/>
            <person name="Zou C."/>
            <person name="Li K."/>
            <person name="Wang K."/>
            <person name="Li T."/>
            <person name="Gao L."/>
            <person name="Zhang X."/>
            <person name="Wang H."/>
            <person name="Yang Z."/>
            <person name="Liu X."/>
            <person name="Jiang W."/>
            <person name="Mao L."/>
            <person name="Kong X."/>
            <person name="Jiao Y."/>
            <person name="Jia J."/>
        </authorList>
    </citation>
    <scope>NUCLEOTIDE SEQUENCE [LARGE SCALE GENOMIC DNA]</scope>
    <source>
        <strain evidence="3">cv. AL8/78</strain>
    </source>
</reference>
<reference evidence="2" key="3">
    <citation type="journal article" date="2017" name="Nature">
        <title>Genome sequence of the progenitor of the wheat D genome Aegilops tauschii.</title>
        <authorList>
            <person name="Luo M.C."/>
            <person name="Gu Y.Q."/>
            <person name="Puiu D."/>
            <person name="Wang H."/>
            <person name="Twardziok S.O."/>
            <person name="Deal K.R."/>
            <person name="Huo N."/>
            <person name="Zhu T."/>
            <person name="Wang L."/>
            <person name="Wang Y."/>
            <person name="McGuire P.E."/>
            <person name="Liu S."/>
            <person name="Long H."/>
            <person name="Ramasamy R.K."/>
            <person name="Rodriguez J.C."/>
            <person name="Van S.L."/>
            <person name="Yuan L."/>
            <person name="Wang Z."/>
            <person name="Xia Z."/>
            <person name="Xiao L."/>
            <person name="Anderson O.D."/>
            <person name="Ouyang S."/>
            <person name="Liang Y."/>
            <person name="Zimin A.V."/>
            <person name="Pertea G."/>
            <person name="Qi P."/>
            <person name="Bennetzen J.L."/>
            <person name="Dai X."/>
            <person name="Dawson M.W."/>
            <person name="Muller H.G."/>
            <person name="Kugler K."/>
            <person name="Rivarola-Duarte L."/>
            <person name="Spannagl M."/>
            <person name="Mayer K.F.X."/>
            <person name="Lu F.H."/>
            <person name="Bevan M.W."/>
            <person name="Leroy P."/>
            <person name="Li P."/>
            <person name="You F.M."/>
            <person name="Sun Q."/>
            <person name="Liu Z."/>
            <person name="Lyons E."/>
            <person name="Wicker T."/>
            <person name="Salzberg S.L."/>
            <person name="Devos K.M."/>
            <person name="Dvorak J."/>
        </authorList>
    </citation>
    <scope>NUCLEOTIDE SEQUENCE [LARGE SCALE GENOMIC DNA]</scope>
    <source>
        <strain evidence="2">cv. AL8/78</strain>
    </source>
</reference>
<protein>
    <submittedName>
        <fullName evidence="2">Uncharacterized protein</fullName>
    </submittedName>
</protein>
<organism evidence="2 3">
    <name type="scientific">Aegilops tauschii subsp. strangulata</name>
    <name type="common">Goatgrass</name>
    <dbReference type="NCBI Taxonomy" id="200361"/>
    <lineage>
        <taxon>Eukaryota</taxon>
        <taxon>Viridiplantae</taxon>
        <taxon>Streptophyta</taxon>
        <taxon>Embryophyta</taxon>
        <taxon>Tracheophyta</taxon>
        <taxon>Spermatophyta</taxon>
        <taxon>Magnoliopsida</taxon>
        <taxon>Liliopsida</taxon>
        <taxon>Poales</taxon>
        <taxon>Poaceae</taxon>
        <taxon>BOP clade</taxon>
        <taxon>Pooideae</taxon>
        <taxon>Triticodae</taxon>
        <taxon>Triticeae</taxon>
        <taxon>Triticinae</taxon>
        <taxon>Aegilops</taxon>
    </lineage>
</organism>
<evidence type="ECO:0000313" key="3">
    <source>
        <dbReference type="Proteomes" id="UP000015105"/>
    </source>
</evidence>
<evidence type="ECO:0000313" key="2">
    <source>
        <dbReference type="EnsemblPlants" id="AET7Gv20721900.3"/>
    </source>
</evidence>
<proteinExistence type="predicted"/>
<keyword evidence="3" id="KW-1185">Reference proteome</keyword>
<dbReference type="Proteomes" id="UP000015105">
    <property type="component" value="Chromosome 7D"/>
</dbReference>
<accession>A0A453RVH9</accession>
<evidence type="ECO:0000256" key="1">
    <source>
        <dbReference type="SAM" id="MobiDB-lite"/>
    </source>
</evidence>
<dbReference type="AlphaFoldDB" id="A0A453RVH9"/>
<name>A0A453RVH9_AEGTS</name>
<reference evidence="3" key="1">
    <citation type="journal article" date="2014" name="Science">
        <title>Ancient hybridizations among the ancestral genomes of bread wheat.</title>
        <authorList>
            <consortium name="International Wheat Genome Sequencing Consortium,"/>
            <person name="Marcussen T."/>
            <person name="Sandve S.R."/>
            <person name="Heier L."/>
            <person name="Spannagl M."/>
            <person name="Pfeifer M."/>
            <person name="Jakobsen K.S."/>
            <person name="Wulff B.B."/>
            <person name="Steuernagel B."/>
            <person name="Mayer K.F."/>
            <person name="Olsen O.A."/>
        </authorList>
    </citation>
    <scope>NUCLEOTIDE SEQUENCE [LARGE SCALE GENOMIC DNA]</scope>
    <source>
        <strain evidence="3">cv. AL8/78</strain>
    </source>
</reference>
<dbReference type="Gramene" id="AET7Gv20721900.3">
    <property type="protein sequence ID" value="AET7Gv20721900.3"/>
    <property type="gene ID" value="AET7Gv20721900"/>
</dbReference>
<feature type="compositionally biased region" description="Basic and acidic residues" evidence="1">
    <location>
        <begin position="44"/>
        <end position="60"/>
    </location>
</feature>
<feature type="region of interest" description="Disordered" evidence="1">
    <location>
        <begin position="36"/>
        <end position="67"/>
    </location>
</feature>
<reference evidence="2" key="4">
    <citation type="submission" date="2019-03" db="UniProtKB">
        <authorList>
            <consortium name="EnsemblPlants"/>
        </authorList>
    </citation>
    <scope>IDENTIFICATION</scope>
</reference>
<dbReference type="EnsemblPlants" id="AET7Gv20721900.3">
    <property type="protein sequence ID" value="AET7Gv20721900.3"/>
    <property type="gene ID" value="AET7Gv20721900"/>
</dbReference>